<dbReference type="AlphaFoldDB" id="A0A4R5NC16"/>
<reference evidence="2 3" key="1">
    <citation type="journal article" date="2019" name="Appl. Microbiol. Biotechnol.">
        <title>Uncovering carbohydrate metabolism through a genotype-phenotype association study of 56 lactic acid bacteria genomes.</title>
        <authorList>
            <person name="Buron-Moles G."/>
            <person name="Chailyan A."/>
            <person name="Dolejs I."/>
            <person name="Forster J."/>
            <person name="Miks M.H."/>
        </authorList>
    </citation>
    <scope>NUCLEOTIDE SEQUENCE [LARGE SCALE GENOMIC DNA]</scope>
    <source>
        <strain evidence="2 3">ATCC 29644</strain>
    </source>
</reference>
<keyword evidence="3" id="KW-1185">Reference proteome</keyword>
<dbReference type="EMBL" id="PUFN01000024">
    <property type="protein sequence ID" value="TDG70639.1"/>
    <property type="molecule type" value="Genomic_DNA"/>
</dbReference>
<keyword evidence="1" id="KW-0472">Membrane</keyword>
<proteinExistence type="predicted"/>
<evidence type="ECO:0000256" key="1">
    <source>
        <dbReference type="SAM" id="Phobius"/>
    </source>
</evidence>
<feature type="transmembrane region" description="Helical" evidence="1">
    <location>
        <begin position="91"/>
        <end position="118"/>
    </location>
</feature>
<accession>A0A4R5NC16</accession>
<dbReference type="Proteomes" id="UP000295257">
    <property type="component" value="Unassembled WGS sequence"/>
</dbReference>
<organism evidence="2 3">
    <name type="scientific">Companilactobacillus farciminis</name>
    <dbReference type="NCBI Taxonomy" id="1612"/>
    <lineage>
        <taxon>Bacteria</taxon>
        <taxon>Bacillati</taxon>
        <taxon>Bacillota</taxon>
        <taxon>Bacilli</taxon>
        <taxon>Lactobacillales</taxon>
        <taxon>Lactobacillaceae</taxon>
        <taxon>Companilactobacillus</taxon>
    </lineage>
</organism>
<feature type="transmembrane region" description="Helical" evidence="1">
    <location>
        <begin position="60"/>
        <end position="79"/>
    </location>
</feature>
<evidence type="ECO:0000313" key="3">
    <source>
        <dbReference type="Proteomes" id="UP000295257"/>
    </source>
</evidence>
<keyword evidence="1" id="KW-1133">Transmembrane helix</keyword>
<keyword evidence="1" id="KW-0812">Transmembrane</keyword>
<feature type="transmembrane region" description="Helical" evidence="1">
    <location>
        <begin position="130"/>
        <end position="152"/>
    </location>
</feature>
<evidence type="ECO:0000313" key="2">
    <source>
        <dbReference type="EMBL" id="TDG70639.1"/>
    </source>
</evidence>
<gene>
    <name evidence="2" type="ORF">C5L30_001430</name>
</gene>
<comment type="caution">
    <text evidence="2">The sequence shown here is derived from an EMBL/GenBank/DDBJ whole genome shotgun (WGS) entry which is preliminary data.</text>
</comment>
<sequence length="153" mass="17767">MNKLVSNVKKTLVWNSSKIYTINYLVLLFSSFVYGIYILVLKLSKNINFESLLKSNPYTSIMFVVILLNLLVGYILWMNSNINKQHYDNKVFLLLGICQLLIGNIFSFITFISTFFVLKNSEGKIIKKNLTTLFLSTLLYLICFILLLRMVIK</sequence>
<feature type="transmembrane region" description="Helical" evidence="1">
    <location>
        <begin position="21"/>
        <end position="40"/>
    </location>
</feature>
<name>A0A4R5NC16_9LACO</name>
<protein>
    <submittedName>
        <fullName evidence="2">Uncharacterized protein</fullName>
    </submittedName>
</protein>